<dbReference type="Pfam" id="PF18345">
    <property type="entry name" value="zf_CCCH_4"/>
    <property type="match status" value="1"/>
</dbReference>
<evidence type="ECO:0000256" key="3">
    <source>
        <dbReference type="ARBA" id="ARBA00022833"/>
    </source>
</evidence>
<evidence type="ECO:0000256" key="5">
    <source>
        <dbReference type="SAM" id="MobiDB-lite"/>
    </source>
</evidence>
<dbReference type="InterPro" id="IPR036855">
    <property type="entry name" value="Znf_CCCH_sf"/>
</dbReference>
<evidence type="ECO:0008006" key="9">
    <source>
        <dbReference type="Google" id="ProtNLM"/>
    </source>
</evidence>
<gene>
    <name evidence="8" type="ORF">QSP1433_LOCUS4811</name>
</gene>
<protein>
    <recommendedName>
        <fullName evidence="9">C3H1-type domain-containing protein</fullName>
    </recommendedName>
</protein>
<feature type="compositionally biased region" description="Polar residues" evidence="5">
    <location>
        <begin position="117"/>
        <end position="135"/>
    </location>
</feature>
<dbReference type="Gene3D" id="4.10.1000.10">
    <property type="entry name" value="Zinc finger, CCCH-type"/>
    <property type="match status" value="1"/>
</dbReference>
<dbReference type="PROSITE" id="PS51144">
    <property type="entry name" value="ALPHA_CA_2"/>
    <property type="match status" value="1"/>
</dbReference>
<keyword evidence="3 4" id="KW-0862">Zinc</keyword>
<dbReference type="GO" id="GO:0008270">
    <property type="term" value="F:zinc ion binding"/>
    <property type="evidence" value="ECO:0007669"/>
    <property type="project" value="UniProtKB-KW"/>
</dbReference>
<dbReference type="FunFam" id="4.10.1000.10:FF:000003">
    <property type="entry name" value="Zinc finger CCCH domain-containing protein"/>
    <property type="match status" value="1"/>
</dbReference>
<feature type="compositionally biased region" description="Basic and acidic residues" evidence="5">
    <location>
        <begin position="136"/>
        <end position="145"/>
    </location>
</feature>
<evidence type="ECO:0000259" key="7">
    <source>
        <dbReference type="PROSITE" id="PS51144"/>
    </source>
</evidence>
<accession>A0A7S2W8Q7</accession>
<proteinExistence type="predicted"/>
<evidence type="ECO:0000313" key="8">
    <source>
        <dbReference type="EMBL" id="CAD9674737.1"/>
    </source>
</evidence>
<dbReference type="SMART" id="SM00356">
    <property type="entry name" value="ZnF_C3H1"/>
    <property type="match status" value="1"/>
</dbReference>
<dbReference type="InterPro" id="IPR001148">
    <property type="entry name" value="CA_dom"/>
</dbReference>
<feature type="domain" description="Alpha-carbonic anhydrase" evidence="7">
    <location>
        <begin position="203"/>
        <end position="258"/>
    </location>
</feature>
<keyword evidence="2 4" id="KW-0863">Zinc-finger</keyword>
<dbReference type="GO" id="GO:0010468">
    <property type="term" value="P:regulation of gene expression"/>
    <property type="evidence" value="ECO:0007669"/>
    <property type="project" value="UniProtKB-ARBA"/>
</dbReference>
<dbReference type="PROSITE" id="PS50103">
    <property type="entry name" value="ZF_C3H1"/>
    <property type="match status" value="1"/>
</dbReference>
<evidence type="ECO:0000256" key="1">
    <source>
        <dbReference type="ARBA" id="ARBA00022723"/>
    </source>
</evidence>
<evidence type="ECO:0000259" key="6">
    <source>
        <dbReference type="PROSITE" id="PS50103"/>
    </source>
</evidence>
<feature type="zinc finger region" description="C3H1-type" evidence="4">
    <location>
        <begin position="66"/>
        <end position="94"/>
    </location>
</feature>
<evidence type="ECO:0000256" key="2">
    <source>
        <dbReference type="ARBA" id="ARBA00022771"/>
    </source>
</evidence>
<sequence length="258" mass="28839">MRITRYHLKIWQENTIMPDIHASMWTEWELDCCQHLANNAAEVILDEGEDDLADKKKTTGPYHNSRYKAKMCKNWVQNGSCPYNEKCQFAHGSSELFKWASIRKQQRTERKAAKQQWAPQRTASPVSLPKNQSIEPSKRYPRFDSTESSWDAWSEGEPAGDGLAALSTYTILGTIKSCSENSFSAYSSGSSSSLSSMADLDSSSWDSSSVYSGPGSWTQNPPFPTVFNKNPSLCEGHQRKPPSVTNAFALPTLNIVPI</sequence>
<dbReference type="InterPro" id="IPR000571">
    <property type="entry name" value="Znf_CCCH"/>
</dbReference>
<feature type="region of interest" description="Disordered" evidence="5">
    <location>
        <begin position="108"/>
        <end position="154"/>
    </location>
</feature>
<organism evidence="8">
    <name type="scientific">Mucochytrium quahogii</name>
    <dbReference type="NCBI Taxonomy" id="96639"/>
    <lineage>
        <taxon>Eukaryota</taxon>
        <taxon>Sar</taxon>
        <taxon>Stramenopiles</taxon>
        <taxon>Bigyra</taxon>
        <taxon>Labyrinthulomycetes</taxon>
        <taxon>Thraustochytrida</taxon>
        <taxon>Thraustochytriidae</taxon>
        <taxon>Mucochytrium</taxon>
    </lineage>
</organism>
<dbReference type="GO" id="GO:0051252">
    <property type="term" value="P:regulation of RNA metabolic process"/>
    <property type="evidence" value="ECO:0007669"/>
    <property type="project" value="UniProtKB-ARBA"/>
</dbReference>
<dbReference type="EMBL" id="HBHK01007812">
    <property type="protein sequence ID" value="CAD9674737.1"/>
    <property type="molecule type" value="Transcribed_RNA"/>
</dbReference>
<evidence type="ECO:0000256" key="4">
    <source>
        <dbReference type="PROSITE-ProRule" id="PRU00723"/>
    </source>
</evidence>
<feature type="domain" description="C3H1-type" evidence="6">
    <location>
        <begin position="66"/>
        <end position="94"/>
    </location>
</feature>
<keyword evidence="1 4" id="KW-0479">Metal-binding</keyword>
<name>A0A7S2W8Q7_9STRA</name>
<dbReference type="AlphaFoldDB" id="A0A7S2W8Q7"/>
<reference evidence="8" key="1">
    <citation type="submission" date="2021-01" db="EMBL/GenBank/DDBJ databases">
        <authorList>
            <person name="Corre E."/>
            <person name="Pelletier E."/>
            <person name="Niang G."/>
            <person name="Scheremetjew M."/>
            <person name="Finn R."/>
            <person name="Kale V."/>
            <person name="Holt S."/>
            <person name="Cochrane G."/>
            <person name="Meng A."/>
            <person name="Brown T."/>
            <person name="Cohen L."/>
        </authorList>
    </citation>
    <scope>NUCLEOTIDE SEQUENCE</scope>
    <source>
        <strain evidence="8">NY070348D</strain>
    </source>
</reference>
<dbReference type="SUPFAM" id="SSF90229">
    <property type="entry name" value="CCCH zinc finger"/>
    <property type="match status" value="1"/>
</dbReference>